<feature type="domain" description="DUF6824" evidence="2">
    <location>
        <begin position="413"/>
        <end position="494"/>
    </location>
</feature>
<protein>
    <recommendedName>
        <fullName evidence="2">DUF6824 domain-containing protein</fullName>
    </recommendedName>
</protein>
<proteinExistence type="predicted"/>
<gene>
    <name evidence="3" type="ORF">CYCCA115_LOCUS10737</name>
</gene>
<name>A0AAD2PTX4_9STRA</name>
<evidence type="ECO:0000256" key="1">
    <source>
        <dbReference type="SAM" id="MobiDB-lite"/>
    </source>
</evidence>
<dbReference type="Gene3D" id="1.10.8.20">
    <property type="entry name" value="N-terminal domain of phosphatidylinositol transfer protein sec14p"/>
    <property type="match status" value="1"/>
</dbReference>
<dbReference type="Proteomes" id="UP001295423">
    <property type="component" value="Unassembled WGS sequence"/>
</dbReference>
<evidence type="ECO:0000259" key="2">
    <source>
        <dbReference type="Pfam" id="PF20710"/>
    </source>
</evidence>
<dbReference type="InterPro" id="IPR049227">
    <property type="entry name" value="DUF6824"/>
</dbReference>
<dbReference type="EMBL" id="CAKOGP040001714">
    <property type="protein sequence ID" value="CAJ1946595.1"/>
    <property type="molecule type" value="Genomic_DNA"/>
</dbReference>
<evidence type="ECO:0000313" key="4">
    <source>
        <dbReference type="Proteomes" id="UP001295423"/>
    </source>
</evidence>
<dbReference type="AlphaFoldDB" id="A0AAD2PTX4"/>
<sequence>MASSSQHHEWYCRPRQGDHQQQRETDSCTAPVTLNRKTYNYNGRSSAMQPTEEIVASELSKLSVQERAQAFDDIHCVGEEMKETPEMVRISLAEFEEIVKKEHNIFYEIAMTQDRTYVEDPSFRLKFLRANIHHVGKSVRQMMNFLQHKAAYFGNDKIAREITLDDLNEEDKACLLSGFCYIQEGRDRAGRTVIHWFGSMLGRFKAENLIRAAYILWMVILLPDPVVQTKGVVTVYHNASRTGEEFVMPGMKFIRTLSNVTSSFPFRYSAMHFCLLAQEGKFSPSNSFLGSIVKTLPVYSKVRSRIHVGSIMELQYALRSHGIPTDIFPVDPDGSIRDDVVLTWFYKQYQRAVLIEGTSCSTGHAPKLILTQEDKTPFIPSTREPIDHIGHAAVGNWCVPFAVQPSDKPTENDILLGRGRITQLWPGNIKFREFLEKHSVEYDMLPRTARKKRTVELTQELGAKGIRFFEPTGPGKWVEIDSSEARKKVSQLFRTFRKNK</sequence>
<evidence type="ECO:0000313" key="3">
    <source>
        <dbReference type="EMBL" id="CAJ1946595.1"/>
    </source>
</evidence>
<comment type="caution">
    <text evidence="3">The sequence shown here is derived from an EMBL/GenBank/DDBJ whole genome shotgun (WGS) entry which is preliminary data.</text>
</comment>
<keyword evidence="4" id="KW-1185">Reference proteome</keyword>
<accession>A0AAD2PTX4</accession>
<organism evidence="3 4">
    <name type="scientific">Cylindrotheca closterium</name>
    <dbReference type="NCBI Taxonomy" id="2856"/>
    <lineage>
        <taxon>Eukaryota</taxon>
        <taxon>Sar</taxon>
        <taxon>Stramenopiles</taxon>
        <taxon>Ochrophyta</taxon>
        <taxon>Bacillariophyta</taxon>
        <taxon>Bacillariophyceae</taxon>
        <taxon>Bacillariophycidae</taxon>
        <taxon>Bacillariales</taxon>
        <taxon>Bacillariaceae</taxon>
        <taxon>Cylindrotheca</taxon>
    </lineage>
</organism>
<feature type="region of interest" description="Disordered" evidence="1">
    <location>
        <begin position="1"/>
        <end position="26"/>
    </location>
</feature>
<dbReference type="Pfam" id="PF20710">
    <property type="entry name" value="DUF6824"/>
    <property type="match status" value="1"/>
</dbReference>
<reference evidence="3" key="1">
    <citation type="submission" date="2023-08" db="EMBL/GenBank/DDBJ databases">
        <authorList>
            <person name="Audoor S."/>
            <person name="Bilcke G."/>
        </authorList>
    </citation>
    <scope>NUCLEOTIDE SEQUENCE</scope>
</reference>